<organism evidence="3 4">
    <name type="scientific">Pseudomonas chlororaphis</name>
    <dbReference type="NCBI Taxonomy" id="587753"/>
    <lineage>
        <taxon>Bacteria</taxon>
        <taxon>Pseudomonadati</taxon>
        <taxon>Pseudomonadota</taxon>
        <taxon>Gammaproteobacteria</taxon>
        <taxon>Pseudomonadales</taxon>
        <taxon>Pseudomonadaceae</taxon>
        <taxon>Pseudomonas</taxon>
    </lineage>
</organism>
<sequence length="69" mass="7604">MRLNLFGRAFAALLAGIAGVCRWPTPSTAAGTWIRSGVMPLYRHGKTGIAAAKRRARKSRNRMRQRHGA</sequence>
<protein>
    <recommendedName>
        <fullName evidence="5">Lipoprotein</fullName>
    </recommendedName>
</protein>
<proteinExistence type="predicted"/>
<accession>A0A3G7TJ84</accession>
<dbReference type="AlphaFoldDB" id="A0A3G7TJ84"/>
<keyword evidence="2" id="KW-0732">Signal</keyword>
<feature type="signal peptide" evidence="2">
    <location>
        <begin position="1"/>
        <end position="29"/>
    </location>
</feature>
<evidence type="ECO:0000256" key="2">
    <source>
        <dbReference type="SAM" id="SignalP"/>
    </source>
</evidence>
<dbReference type="EMBL" id="CP027753">
    <property type="protein sequence ID" value="AZE47167.1"/>
    <property type="molecule type" value="Genomic_DNA"/>
</dbReference>
<evidence type="ECO:0000313" key="4">
    <source>
        <dbReference type="Proteomes" id="UP000268048"/>
    </source>
</evidence>
<evidence type="ECO:0008006" key="5">
    <source>
        <dbReference type="Google" id="ProtNLM"/>
    </source>
</evidence>
<dbReference type="Proteomes" id="UP000268048">
    <property type="component" value="Chromosome"/>
</dbReference>
<feature type="compositionally biased region" description="Basic residues" evidence="1">
    <location>
        <begin position="52"/>
        <end position="69"/>
    </location>
</feature>
<feature type="region of interest" description="Disordered" evidence="1">
    <location>
        <begin position="49"/>
        <end position="69"/>
    </location>
</feature>
<gene>
    <name evidence="3" type="ORF">C4K04_1477</name>
</gene>
<evidence type="ECO:0000313" key="3">
    <source>
        <dbReference type="EMBL" id="AZE47167.1"/>
    </source>
</evidence>
<evidence type="ECO:0000256" key="1">
    <source>
        <dbReference type="SAM" id="MobiDB-lite"/>
    </source>
</evidence>
<name>A0A3G7TJ84_9PSED</name>
<reference evidence="3 4" key="1">
    <citation type="submission" date="2018-03" db="EMBL/GenBank/DDBJ databases">
        <title>Diversity of phytobeneficial traits revealed by whole-genome analysis of worldwide-isolated phenazine-producing Pseudomonas spp.</title>
        <authorList>
            <person name="Biessy A."/>
            <person name="Novinscak A."/>
            <person name="Blom J."/>
            <person name="Leger G."/>
            <person name="Thomashow L.S."/>
            <person name="Cazorla F.M."/>
            <person name="Josic D."/>
            <person name="Filion M."/>
        </authorList>
    </citation>
    <scope>NUCLEOTIDE SEQUENCE [LARGE SCALE GENOMIC DNA]</scope>
    <source>
        <strain evidence="3 4">B25</strain>
    </source>
</reference>
<feature type="chain" id="PRO_5018095215" description="Lipoprotein" evidence="2">
    <location>
        <begin position="30"/>
        <end position="69"/>
    </location>
</feature>